<dbReference type="GeneID" id="110789311"/>
<organism evidence="9 10">
    <name type="scientific">Spinacia oleracea</name>
    <name type="common">Spinach</name>
    <dbReference type="NCBI Taxonomy" id="3562"/>
    <lineage>
        <taxon>Eukaryota</taxon>
        <taxon>Viridiplantae</taxon>
        <taxon>Streptophyta</taxon>
        <taxon>Embryophyta</taxon>
        <taxon>Tracheophyta</taxon>
        <taxon>Spermatophyta</taxon>
        <taxon>Magnoliopsida</taxon>
        <taxon>eudicotyledons</taxon>
        <taxon>Gunneridae</taxon>
        <taxon>Pentapetalae</taxon>
        <taxon>Caryophyllales</taxon>
        <taxon>Chenopodiaceae</taxon>
        <taxon>Chenopodioideae</taxon>
        <taxon>Anserineae</taxon>
        <taxon>Spinacia</taxon>
    </lineage>
</organism>
<feature type="region of interest" description="Disordered" evidence="5">
    <location>
        <begin position="1"/>
        <end position="23"/>
    </location>
</feature>
<evidence type="ECO:0000259" key="6">
    <source>
        <dbReference type="Pfam" id="PF08620"/>
    </source>
</evidence>
<feature type="region of interest" description="Disordered" evidence="5">
    <location>
        <begin position="1219"/>
        <end position="1241"/>
    </location>
</feature>
<keyword evidence="9" id="KW-1185">Reference proteome</keyword>
<sequence>MEKKQSNNGRRPAKKLPKDKVFGANTVHLSESEGNNLVGGIVEKGVSDDFFSTPPSTVPFPSVLPFPVARHRSHGPHWAPNVSHSAAVSGRVVVDEFNEENDDPKNYEPIANFAEPIVKKKKKGLDLSQWRELIQSNDTSEIHEKDINSSVIDGVEQQKINGDSKISDEKSMVTRPSSKINNSDKSTSLQGAAEVAVGSTTVVRSVGMEFDRLNEPSSAKSNVNEVRTGHDQSNNSKGFSAVLNGGAERSNIRDGAHLEWSSYDDADMGLEKTSPLDMLGLRSQHPSTTMEHSSIGHEERLTSLESQIDAENQALLQRMSPEEIEEAQAEIRNRINPTLLKILKKRGVQKLENLGSSSSTGAGDIPVLGVIQADKHLTEKESSVKSDVSPLVVTPSKLNKEAKKDEGVQSSLSKGSNLWDMWSKRVESVRTLRFSFDGNVIEESSLDPAYTADNVAERDFLRTEGDPGAAGYTIKEALALTRSVVPGQRALALHLLESVLSKALFNICETRDCFTIISNEKNLVDWEAIWAYALGPEPELVLSLRLALDDNHHSVVLASAKVIQCILTCDMNEIFFNTLEKMTMKDQYTAPVFRSRPDIRHGFLGGGFWKYSTKPSKILFSDDEIINDKTEEHTIQDDNVVASQDVAAGLVRMEILPRLLYLLEIEPTMALEECILSILVAVARHSLTCANAIWKCERLVQTIVNKFTMKDALELQASKIKSVALLRVLAQSSKSTCIEIIQNGFFQTMTWHLHRVVHSIDEWIKSGKEKCKLASELMVEQLRFWKVCVMYGHCTSSFTGFFPALCLWLNPPTFDKLIETNVFHEFVSISMEVYLVLETLATRLPDLHFAEDNHQDFQGSGVDNLETWCWSDVGPMVDMALKWLEVKADSTLSKVLYQNNGVDDKCVNHKHVSSLLWVQSAAMHMINTVLIKATPGDLLELKGSGQKLPDFVAKLLLQIIKNGILNISVEYAKDQFAPGSFVEKLCHLRHQSDSEMKIASVCCLRGLLRVIVSADHLIRLTGHNVGHKYFHERELIRDSKLLQDGIFKCSSGEWRKVITEFVKLVTSEWKFVHHIEAFGRGGPAPGVGVGWGSCGGGFWSLPIALVQADSRLLIELLGTFHSSSGDFPEVEEHNFMLQNVNSALALSLVAGPGDDVIIQNVLDFLMETSVLKYLDQCRVQFLNGVETSKLDFKDSDFIQFGKILTSHFRYRWLSPKKKKKPVAKEGKNNGPSVNPQQPYSTNIVKPTGISLDTIPEDMETSVISGGNGNSLMVEWVRQRLPLPSHWLLSPIVTIGDMKSSSTANTSAGNDPIDFHEVAKAGLFFLLGTEAMSSRLSDEDNSPVRSIPLIWKLHGLSVPLLVGMDVLKDESRYMYEALQSLYGQQLDELWLGSTKPIVSKTETSSNSDVDRVSCLKFQSEIHENYSTFIETLVEQFAAISYGDVIYGRQIAIYLHRQIDASIRLATWNALSNANALEYLPSLINCKTKAEGYLEPIEEDESILEAYVKSWTSGSLDRAAARDSMAYSIAVHQLSSFIFNNSWVDKMLLRNKLVKSLLRDYSRKQQHEAMMLHLVRYQRSCAFQKPEQNTSTSIQMDCTVSRLELLKESCEGNLQLLTIVEKLKSSISNKKI</sequence>
<dbReference type="Proteomes" id="UP000813463">
    <property type="component" value="Chromosome 4"/>
</dbReference>
<feature type="domain" description="RPAP1 C-terminal" evidence="6">
    <location>
        <begin position="432"/>
        <end position="503"/>
    </location>
</feature>
<keyword evidence="4" id="KW-0539">Nucleus</keyword>
<dbReference type="Pfam" id="PF08620">
    <property type="entry name" value="RPAP1_C"/>
    <property type="match status" value="1"/>
</dbReference>
<evidence type="ECO:0000256" key="3">
    <source>
        <dbReference type="ARBA" id="ARBA00023163"/>
    </source>
</evidence>
<protein>
    <submittedName>
        <fullName evidence="10">Transcriptional elongation regulator MINIYO isoform X1</fullName>
    </submittedName>
</protein>
<dbReference type="GO" id="GO:0005634">
    <property type="term" value="C:nucleus"/>
    <property type="evidence" value="ECO:0000318"/>
    <property type="project" value="GO_Central"/>
</dbReference>
<evidence type="ECO:0000256" key="5">
    <source>
        <dbReference type="SAM" id="MobiDB-lite"/>
    </source>
</evidence>
<dbReference type="PANTHER" id="PTHR47605:SF2">
    <property type="entry name" value="TRANSCRIPTIONAL ELONGATION REGULATOR MINIYO"/>
    <property type="match status" value="1"/>
</dbReference>
<evidence type="ECO:0000256" key="1">
    <source>
        <dbReference type="ARBA" id="ARBA00004123"/>
    </source>
</evidence>
<reference evidence="9" key="1">
    <citation type="journal article" date="2021" name="Nat. Commun.">
        <title>Genomic analyses provide insights into spinach domestication and the genetic basis of agronomic traits.</title>
        <authorList>
            <person name="Cai X."/>
            <person name="Sun X."/>
            <person name="Xu C."/>
            <person name="Sun H."/>
            <person name="Wang X."/>
            <person name="Ge C."/>
            <person name="Zhang Z."/>
            <person name="Wang Q."/>
            <person name="Fei Z."/>
            <person name="Jiao C."/>
            <person name="Wang Q."/>
        </authorList>
    </citation>
    <scope>NUCLEOTIDE SEQUENCE [LARGE SCALE GENOMIC DNA]</scope>
    <source>
        <strain evidence="9">cv. Varoflay</strain>
    </source>
</reference>
<evidence type="ECO:0000313" key="9">
    <source>
        <dbReference type="Proteomes" id="UP000813463"/>
    </source>
</evidence>
<keyword evidence="3" id="KW-0804">Transcription</keyword>
<evidence type="ECO:0000256" key="4">
    <source>
        <dbReference type="ARBA" id="ARBA00023242"/>
    </source>
</evidence>
<evidence type="ECO:0000256" key="2">
    <source>
        <dbReference type="ARBA" id="ARBA00009953"/>
    </source>
</evidence>
<dbReference type="InterPro" id="IPR055326">
    <property type="entry name" value="MINIYO"/>
</dbReference>
<feature type="region of interest" description="Disordered" evidence="5">
    <location>
        <begin position="160"/>
        <end position="187"/>
    </location>
</feature>
<dbReference type="Pfam" id="PF25766">
    <property type="entry name" value="TPR_RPAP1"/>
    <property type="match status" value="1"/>
</dbReference>
<feature type="domain" description="RPAP1/MINIYO-like TPR repeats" evidence="8">
    <location>
        <begin position="1415"/>
        <end position="1540"/>
    </location>
</feature>
<comment type="subcellular location">
    <subcellularLocation>
        <location evidence="1">Nucleus</location>
    </subcellularLocation>
</comment>
<evidence type="ECO:0000313" key="10">
    <source>
        <dbReference type="RefSeq" id="XP_021849654.1"/>
    </source>
</evidence>
<feature type="domain" description="RPAP1 N-terminal" evidence="7">
    <location>
        <begin position="307"/>
        <end position="350"/>
    </location>
</feature>
<dbReference type="KEGG" id="soe:110789311"/>
<evidence type="ECO:0000259" key="8">
    <source>
        <dbReference type="Pfam" id="PF25766"/>
    </source>
</evidence>
<accession>A0A9R0JWI1</accession>
<proteinExistence type="inferred from homology"/>
<feature type="region of interest" description="Disordered" evidence="5">
    <location>
        <begin position="215"/>
        <end position="242"/>
    </location>
</feature>
<reference evidence="10" key="2">
    <citation type="submission" date="2025-08" db="UniProtKB">
        <authorList>
            <consortium name="RefSeq"/>
        </authorList>
    </citation>
    <scope>IDENTIFICATION</scope>
    <source>
        <tissue evidence="10">Leaf</tissue>
    </source>
</reference>
<dbReference type="GO" id="GO:0030154">
    <property type="term" value="P:cell differentiation"/>
    <property type="evidence" value="ECO:0000318"/>
    <property type="project" value="GO_Central"/>
</dbReference>
<dbReference type="Pfam" id="PF08621">
    <property type="entry name" value="RPAP1_N"/>
    <property type="match status" value="1"/>
</dbReference>
<comment type="similarity">
    <text evidence="2">Belongs to the RPAP1 family.</text>
</comment>
<gene>
    <name evidence="10" type="primary">LOC110789311</name>
</gene>
<evidence type="ECO:0000259" key="7">
    <source>
        <dbReference type="Pfam" id="PF08621"/>
    </source>
</evidence>
<dbReference type="InterPro" id="IPR013929">
    <property type="entry name" value="RPAP1_C"/>
</dbReference>
<dbReference type="OrthoDB" id="348201at2759"/>
<feature type="compositionally biased region" description="Polar residues" evidence="5">
    <location>
        <begin position="174"/>
        <end position="187"/>
    </location>
</feature>
<feature type="compositionally biased region" description="Polar residues" evidence="5">
    <location>
        <begin position="215"/>
        <end position="238"/>
    </location>
</feature>
<dbReference type="RefSeq" id="XP_021849654.1">
    <property type="nucleotide sequence ID" value="XM_021993962.2"/>
</dbReference>
<dbReference type="PANTHER" id="PTHR47605">
    <property type="entry name" value="TRANSCRIPTIONAL ELONGATION REGULATOR MINIYO"/>
    <property type="match status" value="1"/>
</dbReference>
<dbReference type="InterPro" id="IPR013930">
    <property type="entry name" value="RPAP1_N"/>
</dbReference>
<feature type="compositionally biased region" description="Polar residues" evidence="5">
    <location>
        <begin position="1229"/>
        <end position="1241"/>
    </location>
</feature>
<name>A0A9R0JWI1_SPIOL</name>
<dbReference type="InterPro" id="IPR057989">
    <property type="entry name" value="TPR_RPAP1/MINIYO-like"/>
</dbReference>